<dbReference type="Pfam" id="PF06280">
    <property type="entry name" value="fn3_5"/>
    <property type="match status" value="1"/>
</dbReference>
<dbReference type="InterPro" id="IPR036852">
    <property type="entry name" value="Peptidase_S8/S53_dom_sf"/>
</dbReference>
<dbReference type="Proteomes" id="UP001433268">
    <property type="component" value="Unassembled WGS sequence"/>
</dbReference>
<evidence type="ECO:0000256" key="4">
    <source>
        <dbReference type="ARBA" id="ARBA00022801"/>
    </source>
</evidence>
<dbReference type="PROSITE" id="PS51892">
    <property type="entry name" value="SUBTILASE"/>
    <property type="match status" value="1"/>
</dbReference>
<feature type="chain" id="PRO_5046223521" evidence="7">
    <location>
        <begin position="18"/>
        <end position="922"/>
    </location>
</feature>
<dbReference type="SUPFAM" id="SSF52743">
    <property type="entry name" value="Subtilisin-like"/>
    <property type="match status" value="1"/>
</dbReference>
<evidence type="ECO:0000256" key="6">
    <source>
        <dbReference type="PROSITE-ProRule" id="PRU01240"/>
    </source>
</evidence>
<keyword evidence="2 6" id="KW-0645">Protease</keyword>
<dbReference type="InterPro" id="IPR000209">
    <property type="entry name" value="Peptidase_S8/S53_dom"/>
</dbReference>
<keyword evidence="3 7" id="KW-0732">Signal</keyword>
<evidence type="ECO:0000256" key="2">
    <source>
        <dbReference type="ARBA" id="ARBA00022670"/>
    </source>
</evidence>
<evidence type="ECO:0000259" key="8">
    <source>
        <dbReference type="Pfam" id="PF00082"/>
    </source>
</evidence>
<dbReference type="PRINTS" id="PR00723">
    <property type="entry name" value="SUBTILISIN"/>
</dbReference>
<comment type="similarity">
    <text evidence="1 6">Belongs to the peptidase S8 family.</text>
</comment>
<feature type="signal peptide" evidence="7">
    <location>
        <begin position="1"/>
        <end position="17"/>
    </location>
</feature>
<evidence type="ECO:0000259" key="9">
    <source>
        <dbReference type="Pfam" id="PF06280"/>
    </source>
</evidence>
<organism evidence="10 11">
    <name type="scientific">Apiospora hydei</name>
    <dbReference type="NCBI Taxonomy" id="1337664"/>
    <lineage>
        <taxon>Eukaryota</taxon>
        <taxon>Fungi</taxon>
        <taxon>Dikarya</taxon>
        <taxon>Ascomycota</taxon>
        <taxon>Pezizomycotina</taxon>
        <taxon>Sordariomycetes</taxon>
        <taxon>Xylariomycetidae</taxon>
        <taxon>Amphisphaeriales</taxon>
        <taxon>Apiosporaceae</taxon>
        <taxon>Apiospora</taxon>
    </lineage>
</organism>
<proteinExistence type="inferred from homology"/>
<protein>
    <submittedName>
        <fullName evidence="10">Uncharacterized protein</fullName>
    </submittedName>
</protein>
<dbReference type="PROSITE" id="PS00138">
    <property type="entry name" value="SUBTILASE_SER"/>
    <property type="match status" value="1"/>
</dbReference>
<gene>
    <name evidence="10" type="ORF">PG997_006919</name>
</gene>
<reference evidence="10 11" key="1">
    <citation type="submission" date="2023-01" db="EMBL/GenBank/DDBJ databases">
        <title>Analysis of 21 Apiospora genomes using comparative genomics revels a genus with tremendous synthesis potential of carbohydrate active enzymes and secondary metabolites.</title>
        <authorList>
            <person name="Sorensen T."/>
        </authorList>
    </citation>
    <scope>NUCLEOTIDE SEQUENCE [LARGE SCALE GENOMIC DNA]</scope>
    <source>
        <strain evidence="10 11">CBS 114990</strain>
    </source>
</reference>
<dbReference type="InterPro" id="IPR051048">
    <property type="entry name" value="Peptidase_S8/S53_subtilisin"/>
</dbReference>
<comment type="caution">
    <text evidence="10">The sequence shown here is derived from an EMBL/GenBank/DDBJ whole genome shotgun (WGS) entry which is preliminary data.</text>
</comment>
<evidence type="ECO:0000256" key="1">
    <source>
        <dbReference type="ARBA" id="ARBA00011073"/>
    </source>
</evidence>
<dbReference type="PANTHER" id="PTHR43399">
    <property type="entry name" value="SUBTILISIN-RELATED"/>
    <property type="match status" value="1"/>
</dbReference>
<dbReference type="EMBL" id="JAQQWN010000005">
    <property type="protein sequence ID" value="KAK8085648.1"/>
    <property type="molecule type" value="Genomic_DNA"/>
</dbReference>
<dbReference type="GeneID" id="92044294"/>
<evidence type="ECO:0000256" key="7">
    <source>
        <dbReference type="SAM" id="SignalP"/>
    </source>
</evidence>
<evidence type="ECO:0000313" key="10">
    <source>
        <dbReference type="EMBL" id="KAK8085648.1"/>
    </source>
</evidence>
<dbReference type="Gene3D" id="3.30.70.80">
    <property type="entry name" value="Peptidase S8 propeptide/proteinase inhibitor I9"/>
    <property type="match status" value="1"/>
</dbReference>
<dbReference type="InterPro" id="IPR015500">
    <property type="entry name" value="Peptidase_S8_subtilisin-rel"/>
</dbReference>
<feature type="domain" description="C5a peptidase/Subtilisin-like protease SBT2-like Fn3-like" evidence="9">
    <location>
        <begin position="618"/>
        <end position="732"/>
    </location>
</feature>
<evidence type="ECO:0000313" key="11">
    <source>
        <dbReference type="Proteomes" id="UP001433268"/>
    </source>
</evidence>
<dbReference type="CDD" id="cd07489">
    <property type="entry name" value="Peptidases_S8_5"/>
    <property type="match status" value="1"/>
</dbReference>
<dbReference type="PROSITE" id="PS00137">
    <property type="entry name" value="SUBTILASE_HIS"/>
    <property type="match status" value="1"/>
</dbReference>
<dbReference type="InterPro" id="IPR022398">
    <property type="entry name" value="Peptidase_S8_His-AS"/>
</dbReference>
<dbReference type="Gene3D" id="3.40.50.200">
    <property type="entry name" value="Peptidase S8/S53 domain"/>
    <property type="match status" value="2"/>
</dbReference>
<keyword evidence="11" id="KW-1185">Reference proteome</keyword>
<dbReference type="InterPro" id="IPR034187">
    <property type="entry name" value="Peptidases_S8_5"/>
</dbReference>
<feature type="domain" description="Peptidase S8/S53" evidence="8">
    <location>
        <begin position="139"/>
        <end position="540"/>
    </location>
</feature>
<feature type="active site" description="Charge relay system" evidence="6">
    <location>
        <position position="523"/>
    </location>
</feature>
<evidence type="ECO:0000256" key="5">
    <source>
        <dbReference type="ARBA" id="ARBA00022825"/>
    </source>
</evidence>
<dbReference type="PANTHER" id="PTHR43399:SF4">
    <property type="entry name" value="CELL WALL-ASSOCIATED PROTEASE"/>
    <property type="match status" value="1"/>
</dbReference>
<dbReference type="RefSeq" id="XP_066670157.1">
    <property type="nucleotide sequence ID" value="XM_066811234.1"/>
</dbReference>
<accession>A0ABR1WQ54</accession>
<keyword evidence="5 6" id="KW-0720">Serine protease</keyword>
<keyword evidence="4 6" id="KW-0378">Hydrolase</keyword>
<dbReference type="InterPro" id="IPR037045">
    <property type="entry name" value="S8pro/Inhibitor_I9_sf"/>
</dbReference>
<sequence>MRFLLPLSICLNGFAEAIRDVPGAGISNRTKSFAPKRFILEAKDDANVEALAAKVESAGVKVTKSFKSGIFKGLSIEAAEDNVHTLQAFVEVSKAWPIGRIKLAPATPLATFSDDAAAANYSVHEWTGVDKVHATGNFGKGVTVAIVDTGTDYHHPALGGGFGPGFKVAGGYDLVGDGDRQDWPASPKDPDNDPIDLTIGHGTHVAGILAGKSDWYTGVAPEATILSYKVFSEQGDVQVRRRRHSDRSIPDGIRCRNFCIWAEIITASIGGTNGWTDGPWAMVASRLVDQGVVVTISAGNEGDYGPFYASNGASGKNVLAVASIDTSVVPALPFEVNFNLDGTSNVSTLAYLPASTRAPSEPYLLPWTPILPYLVDLCDHLPNNTSNLSQVVVLAPLGNCTVTDQQRRLQKYDADLILLYSDDDPIQTLFASTASMVAMIEANAAHAIIDTVAAGGNATARFEDESDTGRVVGAFNSAGGVPSYFTTWGPTYELDSKPDIAAPGRNIYSTYPGGGWATLSGTSMACPYVAGVAALYISQHGGRRIHGPGFAKTLVDRIVSSGGAVAWSVLDPAPQNGNTNAATPITRAWAPVSQVGAGMINAVKVLNYTMSLAFKKMELNDTAHFAGNHRVDITNDGSDAVTYRFRLQPWAGVDAQSPLYEDYIVDSHDLEPRVIVPNVSFPLGEFELQPGETRTAQFDFTYPDYDPTKLGLYSGKILISGSNREELSVPYLGMAADLYSHYRKNMFPENSPEHLGGVDRLPLPEFHTYDFNLSSDAQNFPKLKVDLSYGSKELRWDIFEKGWNESNWQYPPTLGQTPGYLGSAAIYAHSGQSWAFDPAADDKEDTLPLPMFDLVRGDMPTYHETYSLWWFGKLANGSYIAPGDYYWRIAALIPFAEPSHSDDWDIWDLDGVPYVTVLPYTP</sequence>
<feature type="active site" description="Charge relay system" evidence="6">
    <location>
        <position position="201"/>
    </location>
</feature>
<name>A0ABR1WQ54_9PEZI</name>
<dbReference type="Pfam" id="PF00082">
    <property type="entry name" value="Peptidase_S8"/>
    <property type="match status" value="1"/>
</dbReference>
<dbReference type="InterPro" id="IPR023828">
    <property type="entry name" value="Peptidase_S8_Ser-AS"/>
</dbReference>
<feature type="active site" description="Charge relay system" evidence="6">
    <location>
        <position position="148"/>
    </location>
</feature>
<evidence type="ECO:0000256" key="3">
    <source>
        <dbReference type="ARBA" id="ARBA00022729"/>
    </source>
</evidence>
<dbReference type="InterPro" id="IPR010435">
    <property type="entry name" value="C5a/SBT2-like_Fn3"/>
</dbReference>